<dbReference type="Gene3D" id="3.40.190.10">
    <property type="entry name" value="Periplasmic binding protein-like II"/>
    <property type="match status" value="1"/>
</dbReference>
<comment type="similarity">
    <text evidence="1">Belongs to the UPF0065 (bug) family.</text>
</comment>
<proteinExistence type="inferred from homology"/>
<dbReference type="InterPro" id="IPR042100">
    <property type="entry name" value="Bug_dom1"/>
</dbReference>
<evidence type="ECO:0000313" key="3">
    <source>
        <dbReference type="EMBL" id="OZI38173.1"/>
    </source>
</evidence>
<name>A0A261SPE9_9BORD</name>
<dbReference type="Pfam" id="PF03401">
    <property type="entry name" value="TctC"/>
    <property type="match status" value="1"/>
</dbReference>
<protein>
    <recommendedName>
        <fullName evidence="5">ABC transporter substrate-binding protein</fullName>
    </recommendedName>
</protein>
<dbReference type="Proteomes" id="UP000216020">
    <property type="component" value="Unassembled WGS sequence"/>
</dbReference>
<evidence type="ECO:0000256" key="1">
    <source>
        <dbReference type="ARBA" id="ARBA00006987"/>
    </source>
</evidence>
<reference evidence="4" key="1">
    <citation type="submission" date="2017-05" db="EMBL/GenBank/DDBJ databases">
        <title>Complete and WGS of Bordetella genogroups.</title>
        <authorList>
            <person name="Spilker T."/>
            <person name="Lipuma J."/>
        </authorList>
    </citation>
    <scope>NUCLEOTIDE SEQUENCE [LARGE SCALE GENOMIC DNA]</scope>
    <source>
        <strain evidence="4">AU16122</strain>
    </source>
</reference>
<dbReference type="SUPFAM" id="SSF53850">
    <property type="entry name" value="Periplasmic binding protein-like II"/>
    <property type="match status" value="1"/>
</dbReference>
<dbReference type="AlphaFoldDB" id="A0A261SPE9"/>
<keyword evidence="4" id="KW-1185">Reference proteome</keyword>
<feature type="signal peptide" evidence="2">
    <location>
        <begin position="1"/>
        <end position="20"/>
    </location>
</feature>
<comment type="caution">
    <text evidence="3">The sequence shown here is derived from an EMBL/GenBank/DDBJ whole genome shotgun (WGS) entry which is preliminary data.</text>
</comment>
<dbReference type="PANTHER" id="PTHR42928">
    <property type="entry name" value="TRICARBOXYLATE-BINDING PROTEIN"/>
    <property type="match status" value="1"/>
</dbReference>
<dbReference type="EMBL" id="NEVM01000001">
    <property type="protein sequence ID" value="OZI38173.1"/>
    <property type="molecule type" value="Genomic_DNA"/>
</dbReference>
<dbReference type="InterPro" id="IPR005064">
    <property type="entry name" value="BUG"/>
</dbReference>
<dbReference type="RefSeq" id="WP_094852272.1">
    <property type="nucleotide sequence ID" value="NZ_NEVM01000001.1"/>
</dbReference>
<gene>
    <name evidence="3" type="ORF">CAL29_07505</name>
</gene>
<dbReference type="PIRSF" id="PIRSF017082">
    <property type="entry name" value="YflP"/>
    <property type="match status" value="1"/>
</dbReference>
<sequence>MEGKFPCAVLAALLAGAAVCAPRAGLAQDASGYPDRAVHMLVPYTAGGAADVLARALSAELAKRWNQAVIVDNRPGADGAIAVDYLARNAADGYTLLYGPNAIYSIYPQVHKKAKYNARKDLVPVAMVGLSPLVLTVPSSSPVHSIPELIAYAKGHPGQVSFGSPGASSLHRMAGEQFDLDAGVKMVHVPYKGTSQAAADLAGGQIDLLYAVPQSVEPLVKAGKARNLAVTTAQRFPLMKDTPSVGETIKGWPGYATFQGVFVAKGTPAAITGKIEAAVAAIMAQPRFQSQLADLGFSSEFLGSDAFKARLEQDYEAVGKIVTKVGITED</sequence>
<dbReference type="CDD" id="cd07012">
    <property type="entry name" value="PBP2_Bug_TTT"/>
    <property type="match status" value="1"/>
</dbReference>
<dbReference type="OrthoDB" id="8678750at2"/>
<keyword evidence="2" id="KW-0732">Signal</keyword>
<dbReference type="PANTHER" id="PTHR42928:SF5">
    <property type="entry name" value="BLR1237 PROTEIN"/>
    <property type="match status" value="1"/>
</dbReference>
<evidence type="ECO:0000313" key="4">
    <source>
        <dbReference type="Proteomes" id="UP000216020"/>
    </source>
</evidence>
<organism evidence="3 4">
    <name type="scientific">Bordetella genomosp. 10</name>
    <dbReference type="NCBI Taxonomy" id="1416804"/>
    <lineage>
        <taxon>Bacteria</taxon>
        <taxon>Pseudomonadati</taxon>
        <taxon>Pseudomonadota</taxon>
        <taxon>Betaproteobacteria</taxon>
        <taxon>Burkholderiales</taxon>
        <taxon>Alcaligenaceae</taxon>
        <taxon>Bordetella</taxon>
    </lineage>
</organism>
<dbReference type="Gene3D" id="3.40.190.150">
    <property type="entry name" value="Bordetella uptake gene, domain 1"/>
    <property type="match status" value="1"/>
</dbReference>
<feature type="chain" id="PRO_5013125409" description="ABC transporter substrate-binding protein" evidence="2">
    <location>
        <begin position="21"/>
        <end position="330"/>
    </location>
</feature>
<evidence type="ECO:0008006" key="5">
    <source>
        <dbReference type="Google" id="ProtNLM"/>
    </source>
</evidence>
<accession>A0A261SPE9</accession>
<evidence type="ECO:0000256" key="2">
    <source>
        <dbReference type="SAM" id="SignalP"/>
    </source>
</evidence>